<feature type="repeat" description="ANK" evidence="3">
    <location>
        <begin position="493"/>
        <end position="526"/>
    </location>
</feature>
<sequence>MFAALRMDDIQTMELLTKGVCRVSDFSLLDQRQLWTALEMNGLSHPKCAKFLLREGMTSTASLEDEVYWQGPSRPILIRDCLLFGGDKSTDEATMSFDHRLALFEEFFGERAREDDAVTVSGICIAATTGVDSLRHYMGSIQRPTFKVRKMLLEIALSESAALGWHMVIEALLEYGVNPNIPYLHKDFKFIKPIGSYPNAPFHAIWDPATRAISNHDERTLTMIYDHGGSFSNDSILTAILERMKEDQDHSILTAEQLKRLGFNPERFGGEEFVLEQFLEDYYEKRVAKLFSIWKTYDIPFQKQFIGLDLLQLALKHHCEADIIQTLLDNGLEVHSIPYGPRGETMLHYALMGHAKDRQEIVALLLREGADPTSGDPGLLLEAPLFQPSNKPGRKEENLELYCLMMRNGASWPVNPDHCHTNLLTLLIENNAADHLIFEALDHGRCDLNSHGARDNTSPLFACIQESCTELAREFLRRGAKVDTWGYFYSSSAKWTALHAACFTGAPLALIKSLLDHGAQVDARLGPHSITPLHHAASSGFLNITSLLITRGAEINSSLTFDRNNQTGSAPLGCMFGTCAYIQGRRYTALDLAAGEGHFHVVQMLYDLGGRSAYTHITAIDVAVQLARDREHIGILKFFEDRLASLDRTPDFHFESNVEELACKELF</sequence>
<comment type="caution">
    <text evidence="4">The sequence shown here is derived from an EMBL/GenBank/DDBJ whole genome shotgun (WGS) entry which is preliminary data.</text>
</comment>
<accession>A0AAW0Q4D9</accession>
<evidence type="ECO:0000256" key="1">
    <source>
        <dbReference type="ARBA" id="ARBA00022737"/>
    </source>
</evidence>
<evidence type="ECO:0000313" key="5">
    <source>
        <dbReference type="Proteomes" id="UP001392437"/>
    </source>
</evidence>
<organism evidence="4 5">
    <name type="scientific">Apiospora kogelbergensis</name>
    <dbReference type="NCBI Taxonomy" id="1337665"/>
    <lineage>
        <taxon>Eukaryota</taxon>
        <taxon>Fungi</taxon>
        <taxon>Dikarya</taxon>
        <taxon>Ascomycota</taxon>
        <taxon>Pezizomycotina</taxon>
        <taxon>Sordariomycetes</taxon>
        <taxon>Xylariomycetidae</taxon>
        <taxon>Amphisphaeriales</taxon>
        <taxon>Apiosporaceae</taxon>
        <taxon>Apiospora</taxon>
    </lineage>
</organism>
<name>A0AAW0Q4D9_9PEZI</name>
<dbReference type="InterPro" id="IPR002110">
    <property type="entry name" value="Ankyrin_rpt"/>
</dbReference>
<evidence type="ECO:0000256" key="3">
    <source>
        <dbReference type="PROSITE-ProRule" id="PRU00023"/>
    </source>
</evidence>
<proteinExistence type="predicted"/>
<protein>
    <recommendedName>
        <fullName evidence="6">Ankyrin</fullName>
    </recommendedName>
</protein>
<dbReference type="Gene3D" id="1.25.40.20">
    <property type="entry name" value="Ankyrin repeat-containing domain"/>
    <property type="match status" value="2"/>
</dbReference>
<feature type="repeat" description="ANK" evidence="3">
    <location>
        <begin position="342"/>
        <end position="377"/>
    </location>
</feature>
<dbReference type="AlphaFoldDB" id="A0AAW0Q4D9"/>
<gene>
    <name evidence="4" type="ORF">PG999_014766</name>
</gene>
<dbReference type="Pfam" id="PF12796">
    <property type="entry name" value="Ank_2"/>
    <property type="match status" value="1"/>
</dbReference>
<dbReference type="SMART" id="SM00248">
    <property type="entry name" value="ANK"/>
    <property type="match status" value="8"/>
</dbReference>
<keyword evidence="1" id="KW-0677">Repeat</keyword>
<evidence type="ECO:0000256" key="2">
    <source>
        <dbReference type="ARBA" id="ARBA00023043"/>
    </source>
</evidence>
<dbReference type="Pfam" id="PF00023">
    <property type="entry name" value="Ank"/>
    <property type="match status" value="1"/>
</dbReference>
<dbReference type="PANTHER" id="PTHR24198:SF165">
    <property type="entry name" value="ANKYRIN REPEAT-CONTAINING PROTEIN-RELATED"/>
    <property type="match status" value="1"/>
</dbReference>
<reference evidence="4 5" key="1">
    <citation type="submission" date="2023-01" db="EMBL/GenBank/DDBJ databases">
        <title>Analysis of 21 Apiospora genomes using comparative genomics revels a genus with tremendous synthesis potential of carbohydrate active enzymes and secondary metabolites.</title>
        <authorList>
            <person name="Sorensen T."/>
        </authorList>
    </citation>
    <scope>NUCLEOTIDE SEQUENCE [LARGE SCALE GENOMIC DNA]</scope>
    <source>
        <strain evidence="4 5">CBS 117206</strain>
    </source>
</reference>
<evidence type="ECO:0000313" key="4">
    <source>
        <dbReference type="EMBL" id="KAK8092567.1"/>
    </source>
</evidence>
<dbReference type="PROSITE" id="PS50297">
    <property type="entry name" value="ANK_REP_REGION"/>
    <property type="match status" value="2"/>
</dbReference>
<dbReference type="PROSITE" id="PS50088">
    <property type="entry name" value="ANK_REPEAT"/>
    <property type="match status" value="3"/>
</dbReference>
<dbReference type="EMBL" id="JAQQWP010000013">
    <property type="protein sequence ID" value="KAK8092567.1"/>
    <property type="molecule type" value="Genomic_DNA"/>
</dbReference>
<dbReference type="PANTHER" id="PTHR24198">
    <property type="entry name" value="ANKYRIN REPEAT AND PROTEIN KINASE DOMAIN-CONTAINING PROTEIN"/>
    <property type="match status" value="1"/>
</dbReference>
<keyword evidence="5" id="KW-1185">Reference proteome</keyword>
<dbReference type="InterPro" id="IPR036770">
    <property type="entry name" value="Ankyrin_rpt-contain_sf"/>
</dbReference>
<dbReference type="SUPFAM" id="SSF48403">
    <property type="entry name" value="Ankyrin repeat"/>
    <property type="match status" value="2"/>
</dbReference>
<dbReference type="Proteomes" id="UP001392437">
    <property type="component" value="Unassembled WGS sequence"/>
</dbReference>
<feature type="repeat" description="ANK" evidence="3">
    <location>
        <begin position="528"/>
        <end position="560"/>
    </location>
</feature>
<evidence type="ECO:0008006" key="6">
    <source>
        <dbReference type="Google" id="ProtNLM"/>
    </source>
</evidence>
<keyword evidence="2 3" id="KW-0040">ANK repeat</keyword>